<accession>A0A183HZY5</accession>
<organism evidence="4">
    <name type="scientific">Onchocerca flexuosa</name>
    <dbReference type="NCBI Taxonomy" id="387005"/>
    <lineage>
        <taxon>Eukaryota</taxon>
        <taxon>Metazoa</taxon>
        <taxon>Ecdysozoa</taxon>
        <taxon>Nematoda</taxon>
        <taxon>Chromadorea</taxon>
        <taxon>Rhabditida</taxon>
        <taxon>Spirurina</taxon>
        <taxon>Spiruromorpha</taxon>
        <taxon>Filarioidea</taxon>
        <taxon>Onchocercidae</taxon>
        <taxon>Onchocerca</taxon>
    </lineage>
</organism>
<gene>
    <name evidence="2" type="ORF">OFLC_LOCUS13047</name>
</gene>
<dbReference type="WBParaSite" id="OFLC_0001304801-mRNA-1">
    <property type="protein sequence ID" value="OFLC_0001304801-mRNA-1"/>
    <property type="gene ID" value="OFLC_0001304801"/>
</dbReference>
<reference evidence="4" key="1">
    <citation type="submission" date="2016-06" db="UniProtKB">
        <authorList>
            <consortium name="WormBaseParasite"/>
        </authorList>
    </citation>
    <scope>IDENTIFICATION</scope>
</reference>
<protein>
    <submittedName>
        <fullName evidence="2 4">Uncharacterized protein</fullName>
    </submittedName>
</protein>
<feature type="region of interest" description="Disordered" evidence="1">
    <location>
        <begin position="1"/>
        <end position="20"/>
    </location>
</feature>
<reference evidence="2 3" key="2">
    <citation type="submission" date="2018-11" db="EMBL/GenBank/DDBJ databases">
        <authorList>
            <consortium name="Pathogen Informatics"/>
        </authorList>
    </citation>
    <scope>NUCLEOTIDE SEQUENCE [LARGE SCALE GENOMIC DNA]</scope>
</reference>
<dbReference type="Proteomes" id="UP000267606">
    <property type="component" value="Unassembled WGS sequence"/>
</dbReference>
<name>A0A183HZY5_9BILA</name>
<dbReference type="STRING" id="387005.A0A183HZY5"/>
<evidence type="ECO:0000256" key="1">
    <source>
        <dbReference type="SAM" id="MobiDB-lite"/>
    </source>
</evidence>
<dbReference type="EMBL" id="UZAJ01040024">
    <property type="protein sequence ID" value="VDP12806.1"/>
    <property type="molecule type" value="Genomic_DNA"/>
</dbReference>
<proteinExistence type="predicted"/>
<evidence type="ECO:0000313" key="4">
    <source>
        <dbReference type="WBParaSite" id="OFLC_0001304801-mRNA-1"/>
    </source>
</evidence>
<keyword evidence="3" id="KW-1185">Reference proteome</keyword>
<sequence length="228" mass="27387">MMNENDRRKRRSESRRRNDEYERQVYHMQSISIMNKSKMQPLSKLKLSPHPESFSYRLTESKCESFRQSIHQKLIWRENKNLVRKICYIILNGTLLCYTVVDHSSRWEHISINLRYGCDLHASALVKYPTIVGKSERQLFFDLLRKFSNRIYRTHEGCRLEIGDAKHLNPIARPIRFNRVNPIQAVPCYDPKDKQTNKEEPFSLIRLRTRMFIAIFGRFLLLKYLYNT</sequence>
<evidence type="ECO:0000313" key="3">
    <source>
        <dbReference type="Proteomes" id="UP000267606"/>
    </source>
</evidence>
<dbReference type="AlphaFoldDB" id="A0A183HZY5"/>
<evidence type="ECO:0000313" key="2">
    <source>
        <dbReference type="EMBL" id="VDP12806.1"/>
    </source>
</evidence>